<evidence type="ECO:0000313" key="3">
    <source>
        <dbReference type="Proteomes" id="UP000240912"/>
    </source>
</evidence>
<feature type="compositionally biased region" description="Basic and acidic residues" evidence="1">
    <location>
        <begin position="55"/>
        <end position="74"/>
    </location>
</feature>
<dbReference type="Proteomes" id="UP000240912">
    <property type="component" value="Unassembled WGS sequence"/>
</dbReference>
<proteinExistence type="predicted"/>
<protein>
    <submittedName>
        <fullName evidence="2">Uncharacterized protein</fullName>
    </submittedName>
</protein>
<accession>A0A2T3HK50</accession>
<dbReference type="RefSeq" id="WP_107215061.1">
    <property type="nucleotide sequence ID" value="NZ_KZ686269.1"/>
</dbReference>
<reference evidence="2 3" key="1">
    <citation type="submission" date="2018-03" db="EMBL/GenBank/DDBJ databases">
        <authorList>
            <person name="Keele B.F."/>
        </authorList>
    </citation>
    <scope>NUCLEOTIDE SEQUENCE [LARGE SCALE GENOMIC DNA]</scope>
    <source>
        <strain evidence="2 3">YL28-9</strain>
    </source>
</reference>
<dbReference type="AlphaFoldDB" id="A0A2T3HK50"/>
<comment type="caution">
    <text evidence="2">The sequence shown here is derived from an EMBL/GenBank/DDBJ whole genome shotgun (WGS) entry which is preliminary data.</text>
</comment>
<organism evidence="2 3">
    <name type="scientific">Pedobacter yulinensis</name>
    <dbReference type="NCBI Taxonomy" id="2126353"/>
    <lineage>
        <taxon>Bacteria</taxon>
        <taxon>Pseudomonadati</taxon>
        <taxon>Bacteroidota</taxon>
        <taxon>Sphingobacteriia</taxon>
        <taxon>Sphingobacteriales</taxon>
        <taxon>Sphingobacteriaceae</taxon>
        <taxon>Pedobacter</taxon>
    </lineage>
</organism>
<evidence type="ECO:0000256" key="1">
    <source>
        <dbReference type="SAM" id="MobiDB-lite"/>
    </source>
</evidence>
<gene>
    <name evidence="2" type="ORF">C7T94_09155</name>
</gene>
<feature type="region of interest" description="Disordered" evidence="1">
    <location>
        <begin position="1"/>
        <end position="87"/>
    </location>
</feature>
<dbReference type="EMBL" id="PYLS01000005">
    <property type="protein sequence ID" value="PST82800.1"/>
    <property type="molecule type" value="Genomic_DNA"/>
</dbReference>
<sequence length="87" mass="9200">METQHIPEQGAGGGAESASKLSWPDPLNGPGPGEEYDSRSPEEGETPDSEEPEREPESGDKLEGSEPETDKPEQDFDVDESTGGSAL</sequence>
<name>A0A2T3HK50_9SPHI</name>
<evidence type="ECO:0000313" key="2">
    <source>
        <dbReference type="EMBL" id="PST82800.1"/>
    </source>
</evidence>
<keyword evidence="3" id="KW-1185">Reference proteome</keyword>
<feature type="compositionally biased region" description="Acidic residues" evidence="1">
    <location>
        <begin position="43"/>
        <end position="54"/>
    </location>
</feature>